<dbReference type="GO" id="GO:0004842">
    <property type="term" value="F:ubiquitin-protein transferase activity"/>
    <property type="evidence" value="ECO:0007669"/>
    <property type="project" value="InterPro"/>
</dbReference>
<name>A0A2R6XC38_MARPO</name>
<keyword evidence="8" id="KW-1185">Reference proteome</keyword>
<evidence type="ECO:0000256" key="5">
    <source>
        <dbReference type="SAM" id="MobiDB-lite"/>
    </source>
</evidence>
<evidence type="ECO:0000256" key="4">
    <source>
        <dbReference type="PROSITE-ProRule" id="PRU00339"/>
    </source>
</evidence>
<dbReference type="Gramene" id="Mp2g10460.1">
    <property type="protein sequence ID" value="Mp2g10460.1.cds"/>
    <property type="gene ID" value="Mp2g10460"/>
</dbReference>
<dbReference type="AlphaFoldDB" id="A0A2R6XC38"/>
<dbReference type="Pfam" id="PF00515">
    <property type="entry name" value="TPR_1"/>
    <property type="match status" value="1"/>
</dbReference>
<dbReference type="CDD" id="cd16453">
    <property type="entry name" value="RING-Ubox"/>
    <property type="match status" value="1"/>
</dbReference>
<feature type="region of interest" description="Disordered" evidence="5">
    <location>
        <begin position="377"/>
        <end position="408"/>
    </location>
</feature>
<feature type="domain" description="U-box" evidence="6">
    <location>
        <begin position="254"/>
        <end position="296"/>
    </location>
</feature>
<dbReference type="SMART" id="SM00028">
    <property type="entry name" value="TPR"/>
    <property type="match status" value="3"/>
</dbReference>
<organism evidence="7 8">
    <name type="scientific">Marchantia polymorpha</name>
    <name type="common">Common liverwort</name>
    <name type="synonym">Marchantia aquatica</name>
    <dbReference type="NCBI Taxonomy" id="3197"/>
    <lineage>
        <taxon>Eukaryota</taxon>
        <taxon>Viridiplantae</taxon>
        <taxon>Streptophyta</taxon>
        <taxon>Embryophyta</taxon>
        <taxon>Marchantiophyta</taxon>
        <taxon>Marchantiopsida</taxon>
        <taxon>Marchantiidae</taxon>
        <taxon>Marchantiales</taxon>
        <taxon>Marchantiaceae</taxon>
        <taxon>Marchantia</taxon>
    </lineage>
</organism>
<evidence type="ECO:0000313" key="8">
    <source>
        <dbReference type="Proteomes" id="UP000244005"/>
    </source>
</evidence>
<dbReference type="Proteomes" id="UP000244005">
    <property type="component" value="Unassembled WGS sequence"/>
</dbReference>
<dbReference type="SUPFAM" id="SSF57850">
    <property type="entry name" value="RING/U-box"/>
    <property type="match status" value="1"/>
</dbReference>
<comment type="pathway">
    <text evidence="1">Protein modification; protein ubiquitination.</text>
</comment>
<accession>A0A2R6XC38</accession>
<dbReference type="InterPro" id="IPR013083">
    <property type="entry name" value="Znf_RING/FYVE/PHD"/>
</dbReference>
<dbReference type="InterPro" id="IPR019734">
    <property type="entry name" value="TPR_rpt"/>
</dbReference>
<dbReference type="EMBL" id="KZ772695">
    <property type="protein sequence ID" value="PTQ43675.1"/>
    <property type="molecule type" value="Genomic_DNA"/>
</dbReference>
<dbReference type="InterPro" id="IPR003613">
    <property type="entry name" value="Ubox_domain"/>
</dbReference>
<dbReference type="GO" id="GO:0016567">
    <property type="term" value="P:protein ubiquitination"/>
    <property type="evidence" value="ECO:0007669"/>
    <property type="project" value="UniProtKB-UniPathway"/>
</dbReference>
<dbReference type="OrthoDB" id="2423701at2759"/>
<dbReference type="UniPathway" id="UPA00143"/>
<dbReference type="PANTHER" id="PTHR22904">
    <property type="entry name" value="TPR REPEAT CONTAINING PROTEIN"/>
    <property type="match status" value="1"/>
</dbReference>
<dbReference type="Pfam" id="PF04564">
    <property type="entry name" value="U-box"/>
    <property type="match status" value="1"/>
</dbReference>
<evidence type="ECO:0000313" key="7">
    <source>
        <dbReference type="EMBL" id="PTQ43675.1"/>
    </source>
</evidence>
<feature type="repeat" description="TPR" evidence="4">
    <location>
        <begin position="421"/>
        <end position="454"/>
    </location>
</feature>
<protein>
    <recommendedName>
        <fullName evidence="6">U-box domain-containing protein</fullName>
    </recommendedName>
</protein>
<gene>
    <name evidence="7" type="ORF">MARPO_0023s0015</name>
</gene>
<evidence type="ECO:0000256" key="3">
    <source>
        <dbReference type="ARBA" id="ARBA00022803"/>
    </source>
</evidence>
<keyword evidence="2" id="KW-0677">Repeat</keyword>
<dbReference type="InterPro" id="IPR011990">
    <property type="entry name" value="TPR-like_helical_dom_sf"/>
</dbReference>
<reference evidence="8" key="1">
    <citation type="journal article" date="2017" name="Cell">
        <title>Insights into land plant evolution garnered from the Marchantia polymorpha genome.</title>
        <authorList>
            <person name="Bowman J.L."/>
            <person name="Kohchi T."/>
            <person name="Yamato K.T."/>
            <person name="Jenkins J."/>
            <person name="Shu S."/>
            <person name="Ishizaki K."/>
            <person name="Yamaoka S."/>
            <person name="Nishihama R."/>
            <person name="Nakamura Y."/>
            <person name="Berger F."/>
            <person name="Adam C."/>
            <person name="Aki S.S."/>
            <person name="Althoff F."/>
            <person name="Araki T."/>
            <person name="Arteaga-Vazquez M.A."/>
            <person name="Balasubrmanian S."/>
            <person name="Barry K."/>
            <person name="Bauer D."/>
            <person name="Boehm C.R."/>
            <person name="Briginshaw L."/>
            <person name="Caballero-Perez J."/>
            <person name="Catarino B."/>
            <person name="Chen F."/>
            <person name="Chiyoda S."/>
            <person name="Chovatia M."/>
            <person name="Davies K.M."/>
            <person name="Delmans M."/>
            <person name="Demura T."/>
            <person name="Dierschke T."/>
            <person name="Dolan L."/>
            <person name="Dorantes-Acosta A.E."/>
            <person name="Eklund D.M."/>
            <person name="Florent S.N."/>
            <person name="Flores-Sandoval E."/>
            <person name="Fujiyama A."/>
            <person name="Fukuzawa H."/>
            <person name="Galik B."/>
            <person name="Grimanelli D."/>
            <person name="Grimwood J."/>
            <person name="Grossniklaus U."/>
            <person name="Hamada T."/>
            <person name="Haseloff J."/>
            <person name="Hetherington A.J."/>
            <person name="Higo A."/>
            <person name="Hirakawa Y."/>
            <person name="Hundley H.N."/>
            <person name="Ikeda Y."/>
            <person name="Inoue K."/>
            <person name="Inoue S.I."/>
            <person name="Ishida S."/>
            <person name="Jia Q."/>
            <person name="Kakita M."/>
            <person name="Kanazawa T."/>
            <person name="Kawai Y."/>
            <person name="Kawashima T."/>
            <person name="Kennedy M."/>
            <person name="Kinose K."/>
            <person name="Kinoshita T."/>
            <person name="Kohara Y."/>
            <person name="Koide E."/>
            <person name="Komatsu K."/>
            <person name="Kopischke S."/>
            <person name="Kubo M."/>
            <person name="Kyozuka J."/>
            <person name="Lagercrantz U."/>
            <person name="Lin S.S."/>
            <person name="Lindquist E."/>
            <person name="Lipzen A.M."/>
            <person name="Lu C.W."/>
            <person name="De Luna E."/>
            <person name="Martienssen R.A."/>
            <person name="Minamino N."/>
            <person name="Mizutani M."/>
            <person name="Mizutani M."/>
            <person name="Mochizuki N."/>
            <person name="Monte I."/>
            <person name="Mosher R."/>
            <person name="Nagasaki H."/>
            <person name="Nakagami H."/>
            <person name="Naramoto S."/>
            <person name="Nishitani K."/>
            <person name="Ohtani M."/>
            <person name="Okamoto T."/>
            <person name="Okumura M."/>
            <person name="Phillips J."/>
            <person name="Pollak B."/>
            <person name="Reinders A."/>
            <person name="Rovekamp M."/>
            <person name="Sano R."/>
            <person name="Sawa S."/>
            <person name="Schmid M.W."/>
            <person name="Shirakawa M."/>
            <person name="Solano R."/>
            <person name="Spunde A."/>
            <person name="Suetsugu N."/>
            <person name="Sugano S."/>
            <person name="Sugiyama A."/>
            <person name="Sun R."/>
            <person name="Suzuki Y."/>
            <person name="Takenaka M."/>
            <person name="Takezawa D."/>
            <person name="Tomogane H."/>
            <person name="Tsuzuki M."/>
            <person name="Ueda T."/>
            <person name="Umeda M."/>
            <person name="Ward J.M."/>
            <person name="Watanabe Y."/>
            <person name="Yazaki K."/>
            <person name="Yokoyama R."/>
            <person name="Yoshitake Y."/>
            <person name="Yotsui I."/>
            <person name="Zachgo S."/>
            <person name="Schmutz J."/>
        </authorList>
    </citation>
    <scope>NUCLEOTIDE SEQUENCE [LARGE SCALE GENOMIC DNA]</scope>
    <source>
        <strain evidence="8">Tak-1</strain>
    </source>
</reference>
<evidence type="ECO:0000256" key="1">
    <source>
        <dbReference type="ARBA" id="ARBA00004906"/>
    </source>
</evidence>
<dbReference type="PROSITE" id="PS50005">
    <property type="entry name" value="TPR"/>
    <property type="match status" value="2"/>
</dbReference>
<evidence type="ECO:0000256" key="2">
    <source>
        <dbReference type="ARBA" id="ARBA00022737"/>
    </source>
</evidence>
<feature type="region of interest" description="Disordered" evidence="5">
    <location>
        <begin position="219"/>
        <end position="238"/>
    </location>
</feature>
<dbReference type="PANTHER" id="PTHR22904:SF533">
    <property type="entry name" value="HSP70-HSP90 ORGANIZING PROTEIN 3"/>
    <property type="match status" value="1"/>
</dbReference>
<keyword evidence="3 4" id="KW-0802">TPR repeat</keyword>
<dbReference type="SUPFAM" id="SSF48452">
    <property type="entry name" value="TPR-like"/>
    <property type="match status" value="1"/>
</dbReference>
<sequence>MEPVSLTVSLAQTLLQTVTRAITWWNQTENAEVAEELSLFAKNLKHNIGVLSWRKVAKNTTSTYAIEALQGDLRRGQKDAERILMENVVESLWHATKTMSELLLIHQRVITSFQIQLLLIIVDVTLDNKEMQKFHAAVDRMQAELVTAYATTNAASTRKELKAHMRKDLQEMFVPLLAAMRSHGQSIEEVICIIKGDERQAQTDDLEKIFADLVAAAHERDGPGSSSSSRRDKTTAMEPVSSSGFYKSNTLKWYHDPITWEVMCDPVKASDRRTYDRWTLIHHASSMKLSPFDRSPHLQIIFDDIDVRSRLFQKYPEQEEIYRTLRSRYRQQALEKANGEDCNPDEVLVMLNHVLAWAENDDECRAKRDEMLMRVSRSNNDDMLSSSSSGSVSNNPMQISSSNSSIDSPEFPQLMSWLERAYAEKTKGDAAFSEGNYGEAVEYFTSAIFLAPLSESLYSKRSASNAFLHNYQEALEDAKIALELNPDWAEGYLRLATAYQGMKNHREAIAAYKKGLESDPTNEAIKSGLAAAQGAHWKEKGFKFICSQSHLLYLVISFLTLRVLQKISP</sequence>
<proteinExistence type="predicted"/>
<dbReference type="GO" id="GO:0051879">
    <property type="term" value="F:Hsp90 protein binding"/>
    <property type="evidence" value="ECO:0000318"/>
    <property type="project" value="GO_Central"/>
</dbReference>
<dbReference type="Gene3D" id="1.25.40.10">
    <property type="entry name" value="Tetratricopeptide repeat domain"/>
    <property type="match status" value="1"/>
</dbReference>
<dbReference type="Gene3D" id="3.30.40.10">
    <property type="entry name" value="Zinc/RING finger domain, C3HC4 (zinc finger)"/>
    <property type="match status" value="1"/>
</dbReference>
<feature type="repeat" description="TPR" evidence="4">
    <location>
        <begin position="489"/>
        <end position="522"/>
    </location>
</feature>
<evidence type="ECO:0000259" key="6">
    <source>
        <dbReference type="Pfam" id="PF04564"/>
    </source>
</evidence>